<reference evidence="11" key="1">
    <citation type="submission" date="2021-03" db="EMBL/GenBank/DDBJ databases">
        <authorList>
            <person name="Li Z."/>
            <person name="Yang C."/>
        </authorList>
    </citation>
    <scope>NUCLEOTIDE SEQUENCE</scope>
    <source>
        <strain evidence="11">Dzin_1.0</strain>
        <tissue evidence="11">Leaf</tissue>
    </source>
</reference>
<dbReference type="AlphaFoldDB" id="A0A9D5CQM8"/>
<feature type="compositionally biased region" description="Polar residues" evidence="9">
    <location>
        <begin position="111"/>
        <end position="121"/>
    </location>
</feature>
<comment type="function">
    <text evidence="7">Transcription factor probably involved in vascular development and shoot tissue organization. Binds to the DNA sequence 5'-CCGAGTGTGCCCCTGG-3' present in the promoter region Box II of the phloem-specific rice tungro bacilliform virus (RTBV) promoter. May regulate tissue-specific expression of the RTBV promoter and virus replication.</text>
</comment>
<dbReference type="Pfam" id="PF00170">
    <property type="entry name" value="bZIP_1"/>
    <property type="match status" value="1"/>
</dbReference>
<dbReference type="InterPro" id="IPR004827">
    <property type="entry name" value="bZIP"/>
</dbReference>
<evidence type="ECO:0000256" key="7">
    <source>
        <dbReference type="ARBA" id="ARBA00054342"/>
    </source>
</evidence>
<dbReference type="Gene3D" id="1.20.5.170">
    <property type="match status" value="1"/>
</dbReference>
<dbReference type="PANTHER" id="PTHR13690:SF124">
    <property type="entry name" value="TRANSCRIPTION FACTOR RF2A"/>
    <property type="match status" value="1"/>
</dbReference>
<keyword evidence="12" id="KW-1185">Reference proteome</keyword>
<dbReference type="GO" id="GO:0003700">
    <property type="term" value="F:DNA-binding transcription factor activity"/>
    <property type="evidence" value="ECO:0007669"/>
    <property type="project" value="InterPro"/>
</dbReference>
<evidence type="ECO:0000313" key="12">
    <source>
        <dbReference type="Proteomes" id="UP001085076"/>
    </source>
</evidence>
<evidence type="ECO:0000256" key="9">
    <source>
        <dbReference type="SAM" id="MobiDB-lite"/>
    </source>
</evidence>
<evidence type="ECO:0000256" key="4">
    <source>
        <dbReference type="ARBA" id="ARBA00023125"/>
    </source>
</evidence>
<dbReference type="PROSITE" id="PS50217">
    <property type="entry name" value="BZIP"/>
    <property type="match status" value="1"/>
</dbReference>
<dbReference type="InterPro" id="IPR044759">
    <property type="entry name" value="bZIP_RF2"/>
</dbReference>
<feature type="coiled-coil region" evidence="8">
    <location>
        <begin position="169"/>
        <end position="196"/>
    </location>
</feature>
<evidence type="ECO:0000256" key="3">
    <source>
        <dbReference type="ARBA" id="ARBA00023015"/>
    </source>
</evidence>
<evidence type="ECO:0000259" key="10">
    <source>
        <dbReference type="PROSITE" id="PS50217"/>
    </source>
</evidence>
<name>A0A9D5CQM8_9LILI</name>
<comment type="caution">
    <text evidence="11">The sequence shown here is derived from an EMBL/GenBank/DDBJ whole genome shotgun (WGS) entry which is preliminary data.</text>
</comment>
<dbReference type="OrthoDB" id="1435597at2759"/>
<comment type="similarity">
    <text evidence="2">Belongs to the bZIP family.</text>
</comment>
<keyword evidence="8" id="KW-0175">Coiled coil</keyword>
<evidence type="ECO:0000256" key="2">
    <source>
        <dbReference type="ARBA" id="ARBA00007163"/>
    </source>
</evidence>
<keyword evidence="4" id="KW-0238">DNA-binding</keyword>
<comment type="subcellular location">
    <subcellularLocation>
        <location evidence="1">Nucleus</location>
    </subcellularLocation>
</comment>
<dbReference type="FunFam" id="1.20.5.170:FF:000009">
    <property type="entry name" value="probable transcription factor PosF21"/>
    <property type="match status" value="1"/>
</dbReference>
<feature type="domain" description="BZIP" evidence="10">
    <location>
        <begin position="151"/>
        <end position="214"/>
    </location>
</feature>
<accession>A0A9D5CQM8</accession>
<organism evidence="11 12">
    <name type="scientific">Dioscorea zingiberensis</name>
    <dbReference type="NCBI Taxonomy" id="325984"/>
    <lineage>
        <taxon>Eukaryota</taxon>
        <taxon>Viridiplantae</taxon>
        <taxon>Streptophyta</taxon>
        <taxon>Embryophyta</taxon>
        <taxon>Tracheophyta</taxon>
        <taxon>Spermatophyta</taxon>
        <taxon>Magnoliopsida</taxon>
        <taxon>Liliopsida</taxon>
        <taxon>Dioscoreales</taxon>
        <taxon>Dioscoreaceae</taxon>
        <taxon>Dioscorea</taxon>
    </lineage>
</organism>
<feature type="compositionally biased region" description="Low complexity" evidence="9">
    <location>
        <begin position="293"/>
        <end position="311"/>
    </location>
</feature>
<dbReference type="SMART" id="SM00338">
    <property type="entry name" value="BRLZ"/>
    <property type="match status" value="1"/>
</dbReference>
<evidence type="ECO:0000256" key="1">
    <source>
        <dbReference type="ARBA" id="ARBA00004123"/>
    </source>
</evidence>
<dbReference type="GO" id="GO:0003677">
    <property type="term" value="F:DNA binding"/>
    <property type="evidence" value="ECO:0007669"/>
    <property type="project" value="UniProtKB-KW"/>
</dbReference>
<sequence>MEKEGSQEDDSGFSHEITGMPDHPPRRGSGHRRAQSEILGLPDDISFDSDLGVVGSAAEGGPSLSDEADEDLLGGDALDSWPGMTSGMGIAGGEGSSSSWTERPRIRHQHSQSMDGSTSVKPETLGTEGMTPAEAKKAVAASKLQDLAAIDPKRAKRIWANRQSAARSKERKMRYIAELERKVQALQTEATTMSTQLVMLQRDHNSLMVHNNELKLLVQSMEQQVLLQDGQNNLIRDEIQRLKVATGQMLPNSGQAMNYGPSSFGANQQLYSHNRPTQTLLAAHQLQQLHLHPQHPQQLRSTQHQDQQQQQCDRGAENERGEESLHSRGAYSGGMNLGRQQKKWSQAVP</sequence>
<evidence type="ECO:0000256" key="5">
    <source>
        <dbReference type="ARBA" id="ARBA00023163"/>
    </source>
</evidence>
<dbReference type="CDD" id="cd14703">
    <property type="entry name" value="bZIP_plant_RF2"/>
    <property type="match status" value="1"/>
</dbReference>
<evidence type="ECO:0000256" key="8">
    <source>
        <dbReference type="SAM" id="Coils"/>
    </source>
</evidence>
<dbReference type="PANTHER" id="PTHR13690">
    <property type="entry name" value="TRANSCRIPTION FACTOR POSF21-RELATED"/>
    <property type="match status" value="1"/>
</dbReference>
<feature type="compositionally biased region" description="Basic and acidic residues" evidence="9">
    <location>
        <begin position="314"/>
        <end position="326"/>
    </location>
</feature>
<dbReference type="SUPFAM" id="SSF57959">
    <property type="entry name" value="Leucine zipper domain"/>
    <property type="match status" value="1"/>
</dbReference>
<gene>
    <name evidence="11" type="ORF">J5N97_012611</name>
</gene>
<evidence type="ECO:0000313" key="11">
    <source>
        <dbReference type="EMBL" id="KAJ0977137.1"/>
    </source>
</evidence>
<dbReference type="InterPro" id="IPR046347">
    <property type="entry name" value="bZIP_sf"/>
</dbReference>
<dbReference type="EMBL" id="JAGGNH010000003">
    <property type="protein sequence ID" value="KAJ0977137.1"/>
    <property type="molecule type" value="Genomic_DNA"/>
</dbReference>
<dbReference type="GO" id="GO:0005634">
    <property type="term" value="C:nucleus"/>
    <property type="evidence" value="ECO:0007669"/>
    <property type="project" value="UniProtKB-SubCell"/>
</dbReference>
<protein>
    <recommendedName>
        <fullName evidence="10">BZIP domain-containing protein</fullName>
    </recommendedName>
</protein>
<reference evidence="11" key="2">
    <citation type="journal article" date="2022" name="Hortic Res">
        <title>The genome of Dioscorea zingiberensis sheds light on the biosynthesis, origin and evolution of the medicinally important diosgenin saponins.</title>
        <authorList>
            <person name="Li Y."/>
            <person name="Tan C."/>
            <person name="Li Z."/>
            <person name="Guo J."/>
            <person name="Li S."/>
            <person name="Chen X."/>
            <person name="Wang C."/>
            <person name="Dai X."/>
            <person name="Yang H."/>
            <person name="Song W."/>
            <person name="Hou L."/>
            <person name="Xu J."/>
            <person name="Tong Z."/>
            <person name="Xu A."/>
            <person name="Yuan X."/>
            <person name="Wang W."/>
            <person name="Yang Q."/>
            <person name="Chen L."/>
            <person name="Sun Z."/>
            <person name="Wang K."/>
            <person name="Pan B."/>
            <person name="Chen J."/>
            <person name="Bao Y."/>
            <person name="Liu F."/>
            <person name="Qi X."/>
            <person name="Gang D.R."/>
            <person name="Wen J."/>
            <person name="Li J."/>
        </authorList>
    </citation>
    <scope>NUCLEOTIDE SEQUENCE</scope>
    <source>
        <strain evidence="11">Dzin_1.0</strain>
    </source>
</reference>
<evidence type="ECO:0000256" key="6">
    <source>
        <dbReference type="ARBA" id="ARBA00023242"/>
    </source>
</evidence>
<feature type="region of interest" description="Disordered" evidence="9">
    <location>
        <begin position="1"/>
        <end position="128"/>
    </location>
</feature>
<dbReference type="Proteomes" id="UP001085076">
    <property type="component" value="Miscellaneous, Linkage group lg03"/>
</dbReference>
<keyword evidence="5" id="KW-0804">Transcription</keyword>
<keyword evidence="6" id="KW-0539">Nucleus</keyword>
<proteinExistence type="inferred from homology"/>
<feature type="region of interest" description="Disordered" evidence="9">
    <location>
        <begin position="293"/>
        <end position="349"/>
    </location>
</feature>
<keyword evidence="3" id="KW-0805">Transcription regulation</keyword>